<proteinExistence type="predicted"/>
<organism evidence="1">
    <name type="scientific">marine metagenome</name>
    <dbReference type="NCBI Taxonomy" id="408172"/>
    <lineage>
        <taxon>unclassified sequences</taxon>
        <taxon>metagenomes</taxon>
        <taxon>ecological metagenomes</taxon>
    </lineage>
</organism>
<sequence length="63" mass="7139">MEMGAEKKQAPIKLFLNSYSVDLSSSGRHQDTKGTQTFLTAKSEVTYYVCLENLLKIYSKKAF</sequence>
<reference evidence="1" key="1">
    <citation type="submission" date="2018-05" db="EMBL/GenBank/DDBJ databases">
        <authorList>
            <person name="Lanie J.A."/>
            <person name="Ng W.-L."/>
            <person name="Kazmierczak K.M."/>
            <person name="Andrzejewski T.M."/>
            <person name="Davidsen T.M."/>
            <person name="Wayne K.J."/>
            <person name="Tettelin H."/>
            <person name="Glass J.I."/>
            <person name="Rusch D."/>
            <person name="Podicherti R."/>
            <person name="Tsui H.-C.T."/>
            <person name="Winkler M.E."/>
        </authorList>
    </citation>
    <scope>NUCLEOTIDE SEQUENCE</scope>
</reference>
<protein>
    <submittedName>
        <fullName evidence="1">Uncharacterized protein</fullName>
    </submittedName>
</protein>
<gene>
    <name evidence="1" type="ORF">METZ01_LOCUS122743</name>
</gene>
<accession>A0A381XYM8</accession>
<dbReference type="AlphaFoldDB" id="A0A381XYM8"/>
<evidence type="ECO:0000313" key="1">
    <source>
        <dbReference type="EMBL" id="SVA69889.1"/>
    </source>
</evidence>
<name>A0A381XYM8_9ZZZZ</name>
<dbReference type="EMBL" id="UINC01016861">
    <property type="protein sequence ID" value="SVA69889.1"/>
    <property type="molecule type" value="Genomic_DNA"/>
</dbReference>